<sequence length="244" mass="28934">MNQSQLYTKEQMSLMNMPNWVKKTYAQYKRVVEEPGFPCFFGQKEERRGNVHYSYLCHNDWVHLPTTLQEFISFTKTTGNERSVFLLFVEPESKVQPFAYYRRYFWDVLTYLNRKDKEEWPVDIPTDPDHHLWSFCFASCPMFVFGNAPAYQKRRARNLGKSLVLGFQPRNIFKGLEGTLQQGREARDKIRKKAEKWDGIATHPDVGYYGDPTHHEWKQFFISDDCEPIQGKCPFQVSEMRDGK</sequence>
<dbReference type="Proteomes" id="UP000242662">
    <property type="component" value="Unassembled WGS sequence"/>
</dbReference>
<dbReference type="STRING" id="1464122.SAMN05421737_105187"/>
<dbReference type="PANTHER" id="PTHR40045">
    <property type="entry name" value="YCGG FAMILY PROTEIN"/>
    <property type="match status" value="1"/>
</dbReference>
<dbReference type="AlphaFoldDB" id="A0A1G6IWS5"/>
<evidence type="ECO:0000313" key="1">
    <source>
        <dbReference type="EMBL" id="SDC10880.1"/>
    </source>
</evidence>
<organism evidence="1 2">
    <name type="scientific">Shouchella lonarensis</name>
    <dbReference type="NCBI Taxonomy" id="1464122"/>
    <lineage>
        <taxon>Bacteria</taxon>
        <taxon>Bacillati</taxon>
        <taxon>Bacillota</taxon>
        <taxon>Bacilli</taxon>
        <taxon>Bacillales</taxon>
        <taxon>Bacillaceae</taxon>
        <taxon>Shouchella</taxon>
    </lineage>
</organism>
<dbReference type="Pfam" id="PF08892">
    <property type="entry name" value="YqcI_YcgG"/>
    <property type="match status" value="1"/>
</dbReference>
<evidence type="ECO:0000313" key="2">
    <source>
        <dbReference type="Proteomes" id="UP000242662"/>
    </source>
</evidence>
<reference evidence="2" key="1">
    <citation type="submission" date="2016-09" db="EMBL/GenBank/DDBJ databases">
        <authorList>
            <person name="Varghese N."/>
            <person name="Submissions S."/>
        </authorList>
    </citation>
    <scope>NUCLEOTIDE SEQUENCE [LARGE SCALE GENOMIC DNA]</scope>
    <source>
        <strain evidence="2">25nlg</strain>
    </source>
</reference>
<evidence type="ECO:0008006" key="3">
    <source>
        <dbReference type="Google" id="ProtNLM"/>
    </source>
</evidence>
<dbReference type="PANTHER" id="PTHR40045:SF1">
    <property type="entry name" value="YQCI_YCGG FAMILY PROTEIN"/>
    <property type="match status" value="1"/>
</dbReference>
<name>A0A1G6IWS5_9BACI</name>
<accession>A0A1G6IWS5</accession>
<protein>
    <recommendedName>
        <fullName evidence="3">YqcI/YcgG family protein</fullName>
    </recommendedName>
</protein>
<dbReference type="InterPro" id="IPR014988">
    <property type="entry name" value="Uncharacterised_YqcI/YcgG"/>
</dbReference>
<proteinExistence type="predicted"/>
<keyword evidence="2" id="KW-1185">Reference proteome</keyword>
<gene>
    <name evidence="1" type="ORF">SAMN05421737_105187</name>
</gene>
<dbReference type="RefSeq" id="WP_245701130.1">
    <property type="nucleotide sequence ID" value="NZ_FMYM01000005.1"/>
</dbReference>
<dbReference type="EMBL" id="FMYM01000005">
    <property type="protein sequence ID" value="SDC10880.1"/>
    <property type="molecule type" value="Genomic_DNA"/>
</dbReference>